<gene>
    <name evidence="2" type="ORF">AB5J51_02475</name>
</gene>
<keyword evidence="1" id="KW-0732">Signal</keyword>
<proteinExistence type="predicted"/>
<sequence length="245" mass="26380">MRSVIRKGLTTTAGVALAGIALAMLPGSAQADDGLVSQASRVAKYQAYLAMKVAQGDEQAKETAQGFSALSSTQKTRFLDLLEDRSLMKQLFEDAESPAAAGITRSVLAGGDVVVERESAGGGDDASPNSSVALRAAGYRDMWASYSYTDKFMGVKVSRVSVRTNYQVKGKDTTKVYPGSASHYLFVPGCDFSHSPVKEWISSPPADNAQSETIWTASCWGSSWDERERVWGDYRGFVGGYLKDE</sequence>
<dbReference type="RefSeq" id="WP_136227071.1">
    <property type="nucleotide sequence ID" value="NZ_CP165727.1"/>
</dbReference>
<dbReference type="EMBL" id="CP165727">
    <property type="protein sequence ID" value="XDV61881.1"/>
    <property type="molecule type" value="Genomic_DNA"/>
</dbReference>
<reference evidence="2" key="1">
    <citation type="submission" date="2024-08" db="EMBL/GenBank/DDBJ databases">
        <authorList>
            <person name="Yu S.T."/>
        </authorList>
    </citation>
    <scope>NUCLEOTIDE SEQUENCE</scope>
    <source>
        <strain evidence="2">R33</strain>
    </source>
</reference>
<accession>A0AB39XYH3</accession>
<evidence type="ECO:0000256" key="1">
    <source>
        <dbReference type="SAM" id="SignalP"/>
    </source>
</evidence>
<organism evidence="2">
    <name type="scientific">Streptomyces sp. R33</name>
    <dbReference type="NCBI Taxonomy" id="3238629"/>
    <lineage>
        <taxon>Bacteria</taxon>
        <taxon>Bacillati</taxon>
        <taxon>Actinomycetota</taxon>
        <taxon>Actinomycetes</taxon>
        <taxon>Kitasatosporales</taxon>
        <taxon>Streptomycetaceae</taxon>
        <taxon>Streptomyces</taxon>
    </lineage>
</organism>
<protein>
    <submittedName>
        <fullName evidence="2">Uncharacterized protein</fullName>
    </submittedName>
</protein>
<feature type="chain" id="PRO_5044332793" evidence="1">
    <location>
        <begin position="32"/>
        <end position="245"/>
    </location>
</feature>
<name>A0AB39XYH3_9ACTN</name>
<evidence type="ECO:0000313" key="2">
    <source>
        <dbReference type="EMBL" id="XDV61881.1"/>
    </source>
</evidence>
<dbReference type="AlphaFoldDB" id="A0AB39XYH3"/>
<feature type="signal peptide" evidence="1">
    <location>
        <begin position="1"/>
        <end position="31"/>
    </location>
</feature>